<dbReference type="Pfam" id="PF00078">
    <property type="entry name" value="RVT_1"/>
    <property type="match status" value="1"/>
</dbReference>
<dbReference type="Pfam" id="PF13655">
    <property type="entry name" value="RVT_N"/>
    <property type="match status" value="1"/>
</dbReference>
<evidence type="ECO:0000259" key="2">
    <source>
        <dbReference type="PROSITE" id="PS50878"/>
    </source>
</evidence>
<dbReference type="Proteomes" id="UP000244201">
    <property type="component" value="Chromosome"/>
</dbReference>
<feature type="domain" description="Reverse transcriptase" evidence="2">
    <location>
        <begin position="109"/>
        <end position="348"/>
    </location>
</feature>
<dbReference type="EMBL" id="CP026304">
    <property type="protein sequence ID" value="AVZ77104.1"/>
    <property type="molecule type" value="Genomic_DNA"/>
</dbReference>
<feature type="region of interest" description="Disordered" evidence="1">
    <location>
        <begin position="1"/>
        <end position="30"/>
    </location>
</feature>
<dbReference type="InterPro" id="IPR030931">
    <property type="entry name" value="Group_II_RT_mat"/>
</dbReference>
<dbReference type="PANTHER" id="PTHR34047:SF10">
    <property type="entry name" value="GROUP II INTRON-ASSOCIATED OPEN READING FRAME"/>
    <property type="match status" value="1"/>
</dbReference>
<dbReference type="InterPro" id="IPR000477">
    <property type="entry name" value="RT_dom"/>
</dbReference>
<dbReference type="InterPro" id="IPR043502">
    <property type="entry name" value="DNA/RNA_pol_sf"/>
</dbReference>
<evidence type="ECO:0000313" key="3">
    <source>
        <dbReference type="EMBL" id="AVZ77104.1"/>
    </source>
</evidence>
<protein>
    <submittedName>
        <fullName evidence="3">Group II intron reverse transcriptase/maturase</fullName>
    </submittedName>
</protein>
<evidence type="ECO:0000256" key="1">
    <source>
        <dbReference type="SAM" id="MobiDB-lite"/>
    </source>
</evidence>
<dbReference type="AlphaFoldDB" id="A0A2R4TDA6"/>
<dbReference type="InterPro" id="IPR013597">
    <property type="entry name" value="Mat_intron_G2"/>
</dbReference>
<dbReference type="CDD" id="cd01651">
    <property type="entry name" value="RT_G2_intron"/>
    <property type="match status" value="1"/>
</dbReference>
<dbReference type="GO" id="GO:0003964">
    <property type="term" value="F:RNA-directed DNA polymerase activity"/>
    <property type="evidence" value="ECO:0007669"/>
    <property type="project" value="UniProtKB-KW"/>
</dbReference>
<dbReference type="Pfam" id="PF08388">
    <property type="entry name" value="GIIM"/>
    <property type="match status" value="1"/>
</dbReference>
<organism evidence="3 4">
    <name type="scientific">Streptomyces lunaelactis</name>
    <dbReference type="NCBI Taxonomy" id="1535768"/>
    <lineage>
        <taxon>Bacteria</taxon>
        <taxon>Bacillati</taxon>
        <taxon>Actinomycetota</taxon>
        <taxon>Actinomycetes</taxon>
        <taxon>Kitasatosporales</taxon>
        <taxon>Streptomycetaceae</taxon>
        <taxon>Streptomyces</taxon>
    </lineage>
</organism>
<dbReference type="InterPro" id="IPR051083">
    <property type="entry name" value="GrpII_Intron_Splice-Mob/Def"/>
</dbReference>
<keyword evidence="3" id="KW-0695">RNA-directed DNA polymerase</keyword>
<reference evidence="3 4" key="1">
    <citation type="submission" date="2018-01" db="EMBL/GenBank/DDBJ databases">
        <title>Complete genome sequence of Streptomyces lunaelactis MM109T, a Ferroverdin A producer isolated from cave moonmilk deposits.</title>
        <authorList>
            <person name="Naome A."/>
            <person name="Martinet L."/>
            <person name="Maciejewska M."/>
            <person name="Anderssen S."/>
            <person name="Adam D."/>
            <person name="Tenconi E."/>
            <person name="Deflandre B."/>
            <person name="Arguelles-Arias A."/>
            <person name="Calusinska M."/>
            <person name="Copieters W."/>
            <person name="Karim L."/>
            <person name="Hanikenne M."/>
            <person name="Baurain D."/>
            <person name="van Wezel G."/>
            <person name="Smargiasso N."/>
            <person name="de Pauw E."/>
            <person name="Delfosse P."/>
            <person name="Rigali S."/>
        </authorList>
    </citation>
    <scope>NUCLEOTIDE SEQUENCE [LARGE SCALE GENOMIC DNA]</scope>
    <source>
        <strain evidence="3 4">MM109</strain>
    </source>
</reference>
<proteinExistence type="predicted"/>
<dbReference type="GeneID" id="55661049"/>
<feature type="compositionally biased region" description="Low complexity" evidence="1">
    <location>
        <begin position="1"/>
        <end position="21"/>
    </location>
</feature>
<dbReference type="InterPro" id="IPR025960">
    <property type="entry name" value="RVT_N"/>
</dbReference>
<sequence>MTTHPAEAAHAAATAAGMANGPEDEITDWPSIDWRKVEDDVRRLRQRIFTASQAGDLAKVRNLQKLMLRSRANTLASVRRVTELNAGRKTAGIDGKVALLPQEKAELADWMQHRAAPWKPRPVKRVYIAKANGKRRPLGIPVIADRCLQALTLNALEPEWEARLEPKVYGFRPGRGCHDAIVAIHTTASGKNAKRLWVLDADLKAAFDRIDHDHLLASLGTFPGRGMIAGWLKAGVVEKGWFTPTVEGTPQGGVISPALLNIALHGMGKAAGVRHQTLGSDATILARDSPVLVVYADDLLALCHSRDQAEEVKAQLAAWLAPRGLAFNEDKTRIVHFDEGCDFLGFNIRRYRGKLLTKPSNAALRRIRERLATEVLALRGTNADAVIAKLNPIIKGWAAYYRIGVSKRAFNSLDAYVWRLVYKWAKFSHPNKPMRWLTARYFGMFNPFRKDTWVFGDRASGFYLYKFAWTPIVRHRMVPGRASTDDPALADFWAKRRRRGKPPLGKGTLHLLQMQDGRCPLCGGLLLHADHEPQTPNQWEQWLKVTRTAIRKHAVTADAGNGKPDKTAAPRLIHTHCHRRLVSGPGQRPALLSACEPKGLA</sequence>
<gene>
    <name evidence="3" type="primary">ltrA</name>
    <name evidence="3" type="ORF">SLUN_38110</name>
</gene>
<keyword evidence="3" id="KW-0808">Transferase</keyword>
<dbReference type="OrthoDB" id="1550386at2"/>
<dbReference type="RefSeq" id="WP_108154394.1">
    <property type="nucleotide sequence ID" value="NZ_CP026304.1"/>
</dbReference>
<dbReference type="SUPFAM" id="SSF56672">
    <property type="entry name" value="DNA/RNA polymerases"/>
    <property type="match status" value="1"/>
</dbReference>
<evidence type="ECO:0000313" key="4">
    <source>
        <dbReference type="Proteomes" id="UP000244201"/>
    </source>
</evidence>
<dbReference type="KEGG" id="slk:SLUN_38110"/>
<dbReference type="PANTHER" id="PTHR34047">
    <property type="entry name" value="NUCLEAR INTRON MATURASE 1, MITOCHONDRIAL-RELATED"/>
    <property type="match status" value="1"/>
</dbReference>
<dbReference type="NCBIfam" id="TIGR04416">
    <property type="entry name" value="group_II_RT_mat"/>
    <property type="match status" value="1"/>
</dbReference>
<keyword evidence="4" id="KW-1185">Reference proteome</keyword>
<dbReference type="PROSITE" id="PS50878">
    <property type="entry name" value="RT_POL"/>
    <property type="match status" value="1"/>
</dbReference>
<name>A0A2R4TDA6_9ACTN</name>
<accession>A0A2R4TDA6</accession>
<keyword evidence="3" id="KW-0548">Nucleotidyltransferase</keyword>